<sequence length="385" mass="42120">MGLVRGLVLGLSLVLFAGMLAPVSAVAGGRTLLHPGQGAYPRLIRLEHGGLGRDGRIIAVVNSRDRAGHYTPVYESLDEGRSFRRIGEIRDPEGRGGMCCGTLYELPERVGAMRAGTLLWAASYGHQSGPNRRIGIKVWASRNGGRSWTYLSEAARSHNHDGVWEPEFNVDTGGRLWLHYADETEAPKHAQVLNRISSTDGLTWSNKQHTLAISPHRVRPGMPIVRRLPDGRYYFAYEICNYGDRFCDPYFKISADGADFGDPGKPGTRVSAAGGKHFQHAQTVTLFPGGRNGTRLLMVGQIYVDAKGKPLPGNGRTLLANDNFGSGNWYEVPAPVHVTKPYDNWCPNYSSTLLPVDGGRNVLQIAADYDSDRVCRAYFAKGPAS</sequence>
<dbReference type="AlphaFoldDB" id="A0A1I0XC69"/>
<evidence type="ECO:0000313" key="2">
    <source>
        <dbReference type="Proteomes" id="UP000243799"/>
    </source>
</evidence>
<reference evidence="2" key="1">
    <citation type="submission" date="2016-10" db="EMBL/GenBank/DDBJ databases">
        <authorList>
            <person name="Varghese N."/>
            <person name="Submissions S."/>
        </authorList>
    </citation>
    <scope>NUCLEOTIDE SEQUENCE [LARGE SCALE GENOMIC DNA]</scope>
    <source>
        <strain evidence="2">CGMCC 4.3568</strain>
    </source>
</reference>
<dbReference type="STRING" id="490629.SAMN05216266_10347"/>
<protein>
    <recommendedName>
        <fullName evidence="3">BNR repeat-like domain-containing protein</fullName>
    </recommendedName>
</protein>
<proteinExistence type="predicted"/>
<dbReference type="PANTHER" id="PTHR38792">
    <property type="entry name" value="BNR/ASP-BOX REPEAT DOMAIN PROTEIN (AFU_ORTHOLOGUE AFUA_7G06430)-RELATED"/>
    <property type="match status" value="1"/>
</dbReference>
<dbReference type="Gene3D" id="2.120.10.10">
    <property type="match status" value="1"/>
</dbReference>
<keyword evidence="2" id="KW-1185">Reference proteome</keyword>
<accession>A0A1I0XC69</accession>
<name>A0A1I0XC69_9PSEU</name>
<evidence type="ECO:0000313" key="1">
    <source>
        <dbReference type="EMBL" id="SFA97868.1"/>
    </source>
</evidence>
<evidence type="ECO:0008006" key="3">
    <source>
        <dbReference type="Google" id="ProtNLM"/>
    </source>
</evidence>
<dbReference type="EMBL" id="FOKG01000003">
    <property type="protein sequence ID" value="SFA97868.1"/>
    <property type="molecule type" value="Genomic_DNA"/>
</dbReference>
<organism evidence="1 2">
    <name type="scientific">Amycolatopsis marina</name>
    <dbReference type="NCBI Taxonomy" id="490629"/>
    <lineage>
        <taxon>Bacteria</taxon>
        <taxon>Bacillati</taxon>
        <taxon>Actinomycetota</taxon>
        <taxon>Actinomycetes</taxon>
        <taxon>Pseudonocardiales</taxon>
        <taxon>Pseudonocardiaceae</taxon>
        <taxon>Amycolatopsis</taxon>
    </lineage>
</organism>
<gene>
    <name evidence="1" type="ORF">SAMN05216266_10347</name>
</gene>
<dbReference type="PANTHER" id="PTHR38792:SF3">
    <property type="entry name" value="BNR_ASP-BOX REPEAT DOMAIN PROTEIN (AFU_ORTHOLOGUE AFUA_7G06430)-RELATED"/>
    <property type="match status" value="1"/>
</dbReference>
<dbReference type="InterPro" id="IPR036278">
    <property type="entry name" value="Sialidase_sf"/>
</dbReference>
<dbReference type="CDD" id="cd15482">
    <property type="entry name" value="Sialidase_non-viral"/>
    <property type="match status" value="1"/>
</dbReference>
<dbReference type="SUPFAM" id="SSF50939">
    <property type="entry name" value="Sialidases"/>
    <property type="match status" value="1"/>
</dbReference>
<dbReference type="Proteomes" id="UP000243799">
    <property type="component" value="Unassembled WGS sequence"/>
</dbReference>